<dbReference type="InterPro" id="IPR036162">
    <property type="entry name" value="Resolvase-like_N_sf"/>
</dbReference>
<accession>A0ABS1ABQ1</accession>
<reference evidence="2 3" key="1">
    <citation type="submission" date="2020-11" db="EMBL/GenBank/DDBJ databases">
        <title>Enhanced detection system for hospital associated transmission using whole genome sequencing surveillance.</title>
        <authorList>
            <person name="Harrison L.H."/>
            <person name="Van Tyne D."/>
            <person name="Marsh J.W."/>
            <person name="Griffith M.P."/>
            <person name="Snyder D.J."/>
            <person name="Cooper V.S."/>
            <person name="Mustapha M."/>
        </authorList>
    </citation>
    <scope>NUCLEOTIDE SEQUENCE [LARGE SCALE GENOMIC DNA]</scope>
    <source>
        <strain evidence="2 3">CB00171</strain>
    </source>
</reference>
<dbReference type="InterPro" id="IPR006118">
    <property type="entry name" value="Recombinase_CS"/>
</dbReference>
<dbReference type="RefSeq" id="WP_110497851.1">
    <property type="nucleotide sequence ID" value="NZ_JADWNA010000023.1"/>
</dbReference>
<evidence type="ECO:0000313" key="2">
    <source>
        <dbReference type="EMBL" id="MBJ8393265.1"/>
    </source>
</evidence>
<dbReference type="SUPFAM" id="SSF53041">
    <property type="entry name" value="Resolvase-like"/>
    <property type="match status" value="1"/>
</dbReference>
<dbReference type="EMBL" id="JADWNA010000023">
    <property type="protein sequence ID" value="MBJ8393265.1"/>
    <property type="molecule type" value="Genomic_DNA"/>
</dbReference>
<evidence type="ECO:0000313" key="3">
    <source>
        <dbReference type="Proteomes" id="UP001318920"/>
    </source>
</evidence>
<name>A0ABS1ABQ1_9ENTR</name>
<feature type="active site" description="O-(5'-phospho-DNA)-serine intermediate" evidence="1">
    <location>
        <position position="10"/>
    </location>
</feature>
<evidence type="ECO:0008006" key="4">
    <source>
        <dbReference type="Google" id="ProtNLM"/>
    </source>
</evidence>
<proteinExistence type="predicted"/>
<protein>
    <recommendedName>
        <fullName evidence="4">Recombinase family protein</fullName>
    </recommendedName>
</protein>
<gene>
    <name evidence="2" type="ORF">I6M80_23855</name>
</gene>
<keyword evidence="3" id="KW-1185">Reference proteome</keyword>
<comment type="caution">
    <text evidence="2">The sequence shown here is derived from an EMBL/GenBank/DDBJ whole genome shotgun (WGS) entry which is preliminary data.</text>
</comment>
<organism evidence="2 3">
    <name type="scientific">Citrobacter cronae</name>
    <dbReference type="NCBI Taxonomy" id="1748967"/>
    <lineage>
        <taxon>Bacteria</taxon>
        <taxon>Pseudomonadati</taxon>
        <taxon>Pseudomonadota</taxon>
        <taxon>Gammaproteobacteria</taxon>
        <taxon>Enterobacterales</taxon>
        <taxon>Enterobacteriaceae</taxon>
        <taxon>Citrobacter</taxon>
        <taxon>Citrobacter freundii complex</taxon>
    </lineage>
</organism>
<sequence>MQAYLYCRVSSDKQIGGFGPERQQNTVTEYVRDYTDKYNLGYVLDLEKTELLEPDLGKSAYHGYNFTKGSLGRFKQRVLSGEIKDGARLLKT</sequence>
<dbReference type="Gene3D" id="3.40.50.1390">
    <property type="entry name" value="Resolvase, N-terminal catalytic domain"/>
    <property type="match status" value="1"/>
</dbReference>
<dbReference type="PROSITE" id="PS00397">
    <property type="entry name" value="RECOMBINASES_1"/>
    <property type="match status" value="1"/>
</dbReference>
<evidence type="ECO:0000256" key="1">
    <source>
        <dbReference type="PROSITE-ProRule" id="PRU10137"/>
    </source>
</evidence>
<dbReference type="Proteomes" id="UP001318920">
    <property type="component" value="Unassembled WGS sequence"/>
</dbReference>